<accession>A0A5N6TPC8</accession>
<organism evidence="2 3">
    <name type="scientific">Aspergillus avenaceus</name>
    <dbReference type="NCBI Taxonomy" id="36643"/>
    <lineage>
        <taxon>Eukaryota</taxon>
        <taxon>Fungi</taxon>
        <taxon>Dikarya</taxon>
        <taxon>Ascomycota</taxon>
        <taxon>Pezizomycotina</taxon>
        <taxon>Eurotiomycetes</taxon>
        <taxon>Eurotiomycetidae</taxon>
        <taxon>Eurotiales</taxon>
        <taxon>Aspergillaceae</taxon>
        <taxon>Aspergillus</taxon>
        <taxon>Aspergillus subgen. Circumdati</taxon>
    </lineage>
</organism>
<proteinExistence type="predicted"/>
<dbReference type="Proteomes" id="UP000325780">
    <property type="component" value="Unassembled WGS sequence"/>
</dbReference>
<dbReference type="OrthoDB" id="4419531at2759"/>
<evidence type="ECO:0000313" key="3">
    <source>
        <dbReference type="Proteomes" id="UP000325780"/>
    </source>
</evidence>
<sequence>MSFFQRLQQNAHPQNNANPLGARNFPHPPAPQNNANPPAPTDQNNGQKTQGELTDHEHGLHIAAVEAGTGQVTRHDFGETTRFTFKKPFKKTPHVQLTLHRSPMTPREPMEVFLVAGEGPAVDREGFSVGTTAMPGHTAEFRFLAMTILESSKPSSGTAKSSTAKSKSSSSGAKPKTGTTKSKTGNKTKPKTADPKLGS</sequence>
<feature type="region of interest" description="Disordered" evidence="1">
    <location>
        <begin position="152"/>
        <end position="199"/>
    </location>
</feature>
<keyword evidence="3" id="KW-1185">Reference proteome</keyword>
<name>A0A5N6TPC8_ASPAV</name>
<feature type="compositionally biased region" description="Polar residues" evidence="1">
    <location>
        <begin position="41"/>
        <end position="52"/>
    </location>
</feature>
<gene>
    <name evidence="2" type="ORF">BDV25DRAFT_142073</name>
</gene>
<feature type="compositionally biased region" description="Low complexity" evidence="1">
    <location>
        <begin position="8"/>
        <end position="19"/>
    </location>
</feature>
<protein>
    <submittedName>
        <fullName evidence="2">Uncharacterized protein</fullName>
    </submittedName>
</protein>
<evidence type="ECO:0000256" key="1">
    <source>
        <dbReference type="SAM" id="MobiDB-lite"/>
    </source>
</evidence>
<evidence type="ECO:0000313" key="2">
    <source>
        <dbReference type="EMBL" id="KAE8148147.1"/>
    </source>
</evidence>
<reference evidence="2 3" key="1">
    <citation type="submission" date="2019-04" db="EMBL/GenBank/DDBJ databases">
        <title>Friends and foes A comparative genomics study of 23 Aspergillus species from section Flavi.</title>
        <authorList>
            <consortium name="DOE Joint Genome Institute"/>
            <person name="Kjaerbolling I."/>
            <person name="Vesth T."/>
            <person name="Frisvad J.C."/>
            <person name="Nybo J.L."/>
            <person name="Theobald S."/>
            <person name="Kildgaard S."/>
            <person name="Isbrandt T."/>
            <person name="Kuo A."/>
            <person name="Sato A."/>
            <person name="Lyhne E.K."/>
            <person name="Kogle M.E."/>
            <person name="Wiebenga A."/>
            <person name="Kun R.S."/>
            <person name="Lubbers R.J."/>
            <person name="Makela M.R."/>
            <person name="Barry K."/>
            <person name="Chovatia M."/>
            <person name="Clum A."/>
            <person name="Daum C."/>
            <person name="Haridas S."/>
            <person name="He G."/>
            <person name="LaButti K."/>
            <person name="Lipzen A."/>
            <person name="Mondo S."/>
            <person name="Riley R."/>
            <person name="Salamov A."/>
            <person name="Simmons B.A."/>
            <person name="Magnuson J.K."/>
            <person name="Henrissat B."/>
            <person name="Mortensen U.H."/>
            <person name="Larsen T.O."/>
            <person name="Devries R.P."/>
            <person name="Grigoriev I.V."/>
            <person name="Machida M."/>
            <person name="Baker S.E."/>
            <person name="Andersen M.R."/>
        </authorList>
    </citation>
    <scope>NUCLEOTIDE SEQUENCE [LARGE SCALE GENOMIC DNA]</scope>
    <source>
        <strain evidence="2 3">IBT 18842</strain>
    </source>
</reference>
<dbReference type="EMBL" id="ML742173">
    <property type="protein sequence ID" value="KAE8148147.1"/>
    <property type="molecule type" value="Genomic_DNA"/>
</dbReference>
<dbReference type="AlphaFoldDB" id="A0A5N6TPC8"/>
<feature type="region of interest" description="Disordered" evidence="1">
    <location>
        <begin position="1"/>
        <end position="53"/>
    </location>
</feature>
<feature type="compositionally biased region" description="Low complexity" evidence="1">
    <location>
        <begin position="152"/>
        <end position="183"/>
    </location>
</feature>